<dbReference type="AlphaFoldDB" id="A0A1H3T9Z7"/>
<feature type="transmembrane region" description="Helical" evidence="2">
    <location>
        <begin position="52"/>
        <end position="78"/>
    </location>
</feature>
<feature type="compositionally biased region" description="Low complexity" evidence="1">
    <location>
        <begin position="1"/>
        <end position="34"/>
    </location>
</feature>
<evidence type="ECO:0000313" key="4">
    <source>
        <dbReference type="EMBL" id="SDZ47054.1"/>
    </source>
</evidence>
<evidence type="ECO:0000259" key="3">
    <source>
        <dbReference type="Pfam" id="PF13828"/>
    </source>
</evidence>
<gene>
    <name evidence="4" type="ORF">SAMN05421504_12115</name>
</gene>
<name>A0A1H3T9Z7_9PSEU</name>
<keyword evidence="5" id="KW-1185">Reference proteome</keyword>
<proteinExistence type="predicted"/>
<dbReference type="EMBL" id="FNON01000021">
    <property type="protein sequence ID" value="SDZ47054.1"/>
    <property type="molecule type" value="Genomic_DNA"/>
</dbReference>
<dbReference type="Proteomes" id="UP000199515">
    <property type="component" value="Unassembled WGS sequence"/>
</dbReference>
<keyword evidence="2" id="KW-0472">Membrane</keyword>
<protein>
    <recommendedName>
        <fullName evidence="3">DUF4190 domain-containing protein</fullName>
    </recommendedName>
</protein>
<keyword evidence="2" id="KW-0812">Transmembrane</keyword>
<feature type="domain" description="DUF4190" evidence="3">
    <location>
        <begin position="52"/>
        <end position="113"/>
    </location>
</feature>
<accession>A0A1H3T9Z7</accession>
<reference evidence="4 5" key="1">
    <citation type="submission" date="2016-10" db="EMBL/GenBank/DDBJ databases">
        <authorList>
            <person name="de Groot N.N."/>
        </authorList>
    </citation>
    <scope>NUCLEOTIDE SEQUENCE [LARGE SCALE GENOMIC DNA]</scope>
    <source>
        <strain evidence="4 5">CPCC 202699</strain>
    </source>
</reference>
<evidence type="ECO:0000256" key="1">
    <source>
        <dbReference type="SAM" id="MobiDB-lite"/>
    </source>
</evidence>
<dbReference type="Pfam" id="PF13828">
    <property type="entry name" value="DUF4190"/>
    <property type="match status" value="1"/>
</dbReference>
<feature type="region of interest" description="Disordered" evidence="1">
    <location>
        <begin position="1"/>
        <end position="44"/>
    </location>
</feature>
<dbReference type="STRING" id="589385.SAMN05421504_12115"/>
<organism evidence="4 5">
    <name type="scientific">Amycolatopsis xylanica</name>
    <dbReference type="NCBI Taxonomy" id="589385"/>
    <lineage>
        <taxon>Bacteria</taxon>
        <taxon>Bacillati</taxon>
        <taxon>Actinomycetota</taxon>
        <taxon>Actinomycetes</taxon>
        <taxon>Pseudonocardiales</taxon>
        <taxon>Pseudonocardiaceae</taxon>
        <taxon>Amycolatopsis</taxon>
    </lineage>
</organism>
<evidence type="ECO:0000313" key="5">
    <source>
        <dbReference type="Proteomes" id="UP000199515"/>
    </source>
</evidence>
<evidence type="ECO:0000256" key="2">
    <source>
        <dbReference type="SAM" id="Phobius"/>
    </source>
</evidence>
<feature type="transmembrane region" description="Helical" evidence="2">
    <location>
        <begin position="98"/>
        <end position="124"/>
    </location>
</feature>
<sequence>MTYPPQDPYGQQPAPYGQQPSGPYQQQPYGQYPQPGYPYGPGMNPASQDTGMAVGALVCSLIGLFLCGGTLSIVGVILGHIARAKAKRGEAGGEGMALAALIIGYFAIALIIIGIGVFVAFGIATHWRFR</sequence>
<dbReference type="InterPro" id="IPR025241">
    <property type="entry name" value="DUF4190"/>
</dbReference>
<keyword evidence="2" id="KW-1133">Transmembrane helix</keyword>